<keyword evidence="4" id="KW-1185">Reference proteome</keyword>
<feature type="transmembrane region" description="Helical" evidence="1">
    <location>
        <begin position="58"/>
        <end position="80"/>
    </location>
</feature>
<dbReference type="Pfam" id="PF13559">
    <property type="entry name" value="DUF4129"/>
    <property type="match status" value="1"/>
</dbReference>
<feature type="domain" description="Protein-glutamine gamma-glutamyltransferase-like C-terminal" evidence="2">
    <location>
        <begin position="213"/>
        <end position="280"/>
    </location>
</feature>
<protein>
    <submittedName>
        <fullName evidence="3">DUF4129 domain-containing protein</fullName>
    </submittedName>
</protein>
<dbReference type="InterPro" id="IPR025403">
    <property type="entry name" value="TgpA-like_C"/>
</dbReference>
<evidence type="ECO:0000256" key="1">
    <source>
        <dbReference type="SAM" id="Phobius"/>
    </source>
</evidence>
<gene>
    <name evidence="3" type="ORF">ACFOUR_08750</name>
</gene>
<dbReference type="EMBL" id="JBHSAQ010000003">
    <property type="protein sequence ID" value="MFC3958453.1"/>
    <property type="molecule type" value="Genomic_DNA"/>
</dbReference>
<evidence type="ECO:0000313" key="4">
    <source>
        <dbReference type="Proteomes" id="UP001595846"/>
    </source>
</evidence>
<organism evidence="3 4">
    <name type="scientific">Halovivax cerinus</name>
    <dbReference type="NCBI Taxonomy" id="1487865"/>
    <lineage>
        <taxon>Archaea</taxon>
        <taxon>Methanobacteriati</taxon>
        <taxon>Methanobacteriota</taxon>
        <taxon>Stenosarchaea group</taxon>
        <taxon>Halobacteria</taxon>
        <taxon>Halobacteriales</taxon>
        <taxon>Natrialbaceae</taxon>
        <taxon>Halovivax</taxon>
    </lineage>
</organism>
<dbReference type="Proteomes" id="UP001595846">
    <property type="component" value="Unassembled WGS sequence"/>
</dbReference>
<name>A0ABD5NN48_9EURY</name>
<reference evidence="3 4" key="1">
    <citation type="journal article" date="2019" name="Int. J. Syst. Evol. Microbiol.">
        <title>The Global Catalogue of Microorganisms (GCM) 10K type strain sequencing project: providing services to taxonomists for standard genome sequencing and annotation.</title>
        <authorList>
            <consortium name="The Broad Institute Genomics Platform"/>
            <consortium name="The Broad Institute Genome Sequencing Center for Infectious Disease"/>
            <person name="Wu L."/>
            <person name="Ma J."/>
        </authorList>
    </citation>
    <scope>NUCLEOTIDE SEQUENCE [LARGE SCALE GENOMIC DNA]</scope>
    <source>
        <strain evidence="3 4">IBRC-M 10256</strain>
    </source>
</reference>
<sequence length="297" mass="30999">MRFDDAFKGGLTVLGIVAIALVAAILDASLDVPSETGGAPASQQSGPVDPVVVPEIPLFVQVLALVVVACLAGVVVLYIVDEPMESLLIVVGIVLGVALILGVYTLFSIVGTGPGLRAGGSEPTATGIASSTEGQGGNVTAATLFAASLGGFFVVFLGTLVYVRWRGGETDRAATDEPDLDTDAPAVAVGAAAGRAATQLETTSRRDLENTIYRAWQEMTSLLPVESPDTTTPREFEAAAVDVGLERSDVSDLTDLFEAVRYGSLESTPTREEQAIDILRRIESRYGADDGNEVDRK</sequence>
<keyword evidence="1" id="KW-1133">Transmembrane helix</keyword>
<keyword evidence="1" id="KW-0472">Membrane</keyword>
<evidence type="ECO:0000313" key="3">
    <source>
        <dbReference type="EMBL" id="MFC3958453.1"/>
    </source>
</evidence>
<proteinExistence type="predicted"/>
<dbReference type="AlphaFoldDB" id="A0ABD5NN48"/>
<feature type="transmembrane region" description="Helical" evidence="1">
    <location>
        <begin position="7"/>
        <end position="26"/>
    </location>
</feature>
<dbReference type="RefSeq" id="WP_256531201.1">
    <property type="nucleotide sequence ID" value="NZ_CP101824.1"/>
</dbReference>
<accession>A0ABD5NN48</accession>
<feature type="transmembrane region" description="Helical" evidence="1">
    <location>
        <begin position="141"/>
        <end position="163"/>
    </location>
</feature>
<comment type="caution">
    <text evidence="3">The sequence shown here is derived from an EMBL/GenBank/DDBJ whole genome shotgun (WGS) entry which is preliminary data.</text>
</comment>
<keyword evidence="1" id="KW-0812">Transmembrane</keyword>
<evidence type="ECO:0000259" key="2">
    <source>
        <dbReference type="Pfam" id="PF13559"/>
    </source>
</evidence>
<feature type="transmembrane region" description="Helical" evidence="1">
    <location>
        <begin position="87"/>
        <end position="107"/>
    </location>
</feature>
<dbReference type="GeneID" id="73903923"/>